<organism evidence="10 11">
    <name type="scientific">Syntrophus gentianae</name>
    <dbReference type="NCBI Taxonomy" id="43775"/>
    <lineage>
        <taxon>Bacteria</taxon>
        <taxon>Pseudomonadati</taxon>
        <taxon>Thermodesulfobacteriota</taxon>
        <taxon>Syntrophia</taxon>
        <taxon>Syntrophales</taxon>
        <taxon>Syntrophaceae</taxon>
        <taxon>Syntrophus</taxon>
    </lineage>
</organism>
<comment type="pathway">
    <text evidence="2">Secondary metabolite metabolism; methylglyoxal degradation; (R)-lactate from methylglyoxal: step 2/2.</text>
</comment>
<proteinExistence type="inferred from homology"/>
<evidence type="ECO:0000313" key="10">
    <source>
        <dbReference type="EMBL" id="SEL98728.1"/>
    </source>
</evidence>
<dbReference type="OrthoDB" id="9802248at2"/>
<comment type="cofactor">
    <cofactor evidence="1">
        <name>Zn(2+)</name>
        <dbReference type="ChEBI" id="CHEBI:29105"/>
    </cofactor>
</comment>
<dbReference type="Gene3D" id="3.60.15.10">
    <property type="entry name" value="Ribonuclease Z/Hydroxyacylglutathione hydrolase-like"/>
    <property type="match status" value="1"/>
</dbReference>
<keyword evidence="6 10" id="KW-0378">Hydrolase</keyword>
<evidence type="ECO:0000256" key="7">
    <source>
        <dbReference type="ARBA" id="ARBA00022833"/>
    </source>
</evidence>
<evidence type="ECO:0000256" key="6">
    <source>
        <dbReference type="ARBA" id="ARBA00022801"/>
    </source>
</evidence>
<evidence type="ECO:0000256" key="2">
    <source>
        <dbReference type="ARBA" id="ARBA00004963"/>
    </source>
</evidence>
<protein>
    <recommendedName>
        <fullName evidence="4">hydroxyacylglutathione hydrolase</fullName>
        <ecNumber evidence="4">3.1.2.6</ecNumber>
    </recommendedName>
    <alternativeName>
        <fullName evidence="8">Glyoxalase II</fullName>
    </alternativeName>
</protein>
<dbReference type="GO" id="GO:0004416">
    <property type="term" value="F:hydroxyacylglutathione hydrolase activity"/>
    <property type="evidence" value="ECO:0007669"/>
    <property type="project" value="UniProtKB-EC"/>
</dbReference>
<dbReference type="PANTHER" id="PTHR43705:SF1">
    <property type="entry name" value="HYDROXYACYLGLUTATHIONE HYDROLASE GLOB"/>
    <property type="match status" value="1"/>
</dbReference>
<dbReference type="Pfam" id="PF16123">
    <property type="entry name" value="HAGH_C"/>
    <property type="match status" value="1"/>
</dbReference>
<dbReference type="PANTHER" id="PTHR43705">
    <property type="entry name" value="HYDROXYACYLGLUTATHIONE HYDROLASE"/>
    <property type="match status" value="1"/>
</dbReference>
<evidence type="ECO:0000256" key="3">
    <source>
        <dbReference type="ARBA" id="ARBA00006759"/>
    </source>
</evidence>
<dbReference type="Pfam" id="PF00753">
    <property type="entry name" value="Lactamase_B"/>
    <property type="match status" value="2"/>
</dbReference>
<dbReference type="SMART" id="SM00849">
    <property type="entry name" value="Lactamase_B"/>
    <property type="match status" value="1"/>
</dbReference>
<keyword evidence="7" id="KW-0862">Zinc</keyword>
<keyword evidence="5" id="KW-0479">Metal-binding</keyword>
<name>A0A1H7UQ34_9BACT</name>
<evidence type="ECO:0000256" key="1">
    <source>
        <dbReference type="ARBA" id="ARBA00001947"/>
    </source>
</evidence>
<dbReference type="InterPro" id="IPR035680">
    <property type="entry name" value="Clx_II_MBL"/>
</dbReference>
<gene>
    <name evidence="10" type="ORF">SAMN04489760_10211</name>
</gene>
<dbReference type="SUPFAM" id="SSF56281">
    <property type="entry name" value="Metallo-hydrolase/oxidoreductase"/>
    <property type="match status" value="1"/>
</dbReference>
<evidence type="ECO:0000259" key="9">
    <source>
        <dbReference type="SMART" id="SM00849"/>
    </source>
</evidence>
<dbReference type="GO" id="GO:0046872">
    <property type="term" value="F:metal ion binding"/>
    <property type="evidence" value="ECO:0007669"/>
    <property type="project" value="UniProtKB-KW"/>
</dbReference>
<dbReference type="InterPro" id="IPR050110">
    <property type="entry name" value="Glyoxalase_II_hydrolase"/>
</dbReference>
<dbReference type="Proteomes" id="UP000198744">
    <property type="component" value="Unassembled WGS sequence"/>
</dbReference>
<dbReference type="CDD" id="cd07723">
    <property type="entry name" value="hydroxyacylglutathione_hydrolase_MBL-fold"/>
    <property type="match status" value="1"/>
</dbReference>
<sequence length="235" mass="26374">MTALAVEQFRYGADNLGYLIFGNRTAMAVDGGAADEILAFLKKHRLELLFVTNTHGHYDHTPGNEALLRHSRATFLDCSTLAAQGRLELEGETIAVYATPGHTRDSICFHVDSMLLTGDTLFNGTVGNCFSGNTHGFYLSIKKILTLPPSTIIYAGHDYVRDSLTMARHLEPDNPALDKFLSFYDPDHVYSTLSEELQINPYLRFNEEPIVRLLREMGLPSDSEEERWQSLMSLE</sequence>
<keyword evidence="11" id="KW-1185">Reference proteome</keyword>
<reference evidence="10 11" key="1">
    <citation type="submission" date="2016-10" db="EMBL/GenBank/DDBJ databases">
        <authorList>
            <person name="de Groot N.N."/>
        </authorList>
    </citation>
    <scope>NUCLEOTIDE SEQUENCE [LARGE SCALE GENOMIC DNA]</scope>
    <source>
        <strain evidence="10 11">DSM 8423</strain>
    </source>
</reference>
<evidence type="ECO:0000256" key="4">
    <source>
        <dbReference type="ARBA" id="ARBA00011917"/>
    </source>
</evidence>
<dbReference type="EC" id="3.1.2.6" evidence="4"/>
<dbReference type="InterPro" id="IPR036866">
    <property type="entry name" value="RibonucZ/Hydroxyglut_hydro"/>
</dbReference>
<comment type="similarity">
    <text evidence="3">Belongs to the metallo-beta-lactamase superfamily. Glyoxalase II family.</text>
</comment>
<dbReference type="AlphaFoldDB" id="A0A1H7UQ34"/>
<evidence type="ECO:0000256" key="5">
    <source>
        <dbReference type="ARBA" id="ARBA00022723"/>
    </source>
</evidence>
<dbReference type="InterPro" id="IPR001279">
    <property type="entry name" value="Metallo-B-lactamas"/>
</dbReference>
<dbReference type="RefSeq" id="WP_093881946.1">
    <property type="nucleotide sequence ID" value="NZ_FOBS01000002.1"/>
</dbReference>
<accession>A0A1H7UQ34</accession>
<feature type="domain" description="Metallo-beta-lactamase" evidence="9">
    <location>
        <begin position="14"/>
        <end position="157"/>
    </location>
</feature>
<evidence type="ECO:0000313" key="11">
    <source>
        <dbReference type="Proteomes" id="UP000198744"/>
    </source>
</evidence>
<dbReference type="STRING" id="43775.SAMN04489760_10211"/>
<evidence type="ECO:0000256" key="8">
    <source>
        <dbReference type="ARBA" id="ARBA00031044"/>
    </source>
</evidence>
<dbReference type="EMBL" id="FOBS01000002">
    <property type="protein sequence ID" value="SEL98728.1"/>
    <property type="molecule type" value="Genomic_DNA"/>
</dbReference>
<dbReference type="InterPro" id="IPR032282">
    <property type="entry name" value="HAGH_C"/>
</dbReference>